<comment type="caution">
    <text evidence="9">The sequence shown here is derived from an EMBL/GenBank/DDBJ whole genome shotgun (WGS) entry which is preliminary data.</text>
</comment>
<dbReference type="InterPro" id="IPR052337">
    <property type="entry name" value="SAT4-like"/>
</dbReference>
<feature type="transmembrane region" description="Helical" evidence="7">
    <location>
        <begin position="104"/>
        <end position="125"/>
    </location>
</feature>
<dbReference type="Pfam" id="PF20684">
    <property type="entry name" value="Fung_rhodopsin"/>
    <property type="match status" value="1"/>
</dbReference>
<keyword evidence="4 7" id="KW-0472">Membrane</keyword>
<evidence type="ECO:0000256" key="1">
    <source>
        <dbReference type="ARBA" id="ARBA00004141"/>
    </source>
</evidence>
<dbReference type="InterPro" id="IPR049326">
    <property type="entry name" value="Rhodopsin_dom_fungi"/>
</dbReference>
<dbReference type="VEuPathDB" id="FungiDB:CC77DRAFT_938714"/>
<feature type="transmembrane region" description="Helical" evidence="7">
    <location>
        <begin position="216"/>
        <end position="234"/>
    </location>
</feature>
<evidence type="ECO:0000256" key="7">
    <source>
        <dbReference type="SAM" id="Phobius"/>
    </source>
</evidence>
<feature type="transmembrane region" description="Helical" evidence="7">
    <location>
        <begin position="20"/>
        <end position="42"/>
    </location>
</feature>
<evidence type="ECO:0000256" key="2">
    <source>
        <dbReference type="ARBA" id="ARBA00022692"/>
    </source>
</evidence>
<keyword evidence="2 7" id="KW-0812">Transmembrane</keyword>
<organism evidence="9 10">
    <name type="scientific">Alternaria alternata</name>
    <name type="common">Alternaria rot fungus</name>
    <name type="synonym">Torula alternata</name>
    <dbReference type="NCBI Taxonomy" id="5599"/>
    <lineage>
        <taxon>Eukaryota</taxon>
        <taxon>Fungi</taxon>
        <taxon>Dikarya</taxon>
        <taxon>Ascomycota</taxon>
        <taxon>Pezizomycotina</taxon>
        <taxon>Dothideomycetes</taxon>
        <taxon>Pleosporomycetidae</taxon>
        <taxon>Pleosporales</taxon>
        <taxon>Pleosporineae</taxon>
        <taxon>Pleosporaceae</taxon>
        <taxon>Alternaria</taxon>
        <taxon>Alternaria sect. Alternaria</taxon>
        <taxon>Alternaria alternata complex</taxon>
    </lineage>
</organism>
<dbReference type="AlphaFoldDB" id="A0A4Q4NJ22"/>
<evidence type="ECO:0000256" key="3">
    <source>
        <dbReference type="ARBA" id="ARBA00022989"/>
    </source>
</evidence>
<dbReference type="Proteomes" id="UP000291422">
    <property type="component" value="Unassembled WGS sequence"/>
</dbReference>
<name>A0A4Q4NJ22_ALTAL</name>
<accession>A0A4Q4NJ22</accession>
<feature type="transmembrane region" description="Helical" evidence="7">
    <location>
        <begin position="132"/>
        <end position="153"/>
    </location>
</feature>
<reference evidence="10" key="1">
    <citation type="journal article" date="2019" name="bioRxiv">
        <title>Genomics, evolutionary history and diagnostics of the Alternaria alternata species group including apple and Asian pear pathotypes.</title>
        <authorList>
            <person name="Armitage A.D."/>
            <person name="Cockerton H.M."/>
            <person name="Sreenivasaprasad S."/>
            <person name="Woodhall J.W."/>
            <person name="Lane C.R."/>
            <person name="Harrison R.J."/>
            <person name="Clarkson J.P."/>
        </authorList>
    </citation>
    <scope>NUCLEOTIDE SEQUENCE [LARGE SCALE GENOMIC DNA]</scope>
    <source>
        <strain evidence="10">FERA 1177</strain>
    </source>
</reference>
<dbReference type="PANTHER" id="PTHR33048:SF167">
    <property type="entry name" value="INTEGRAL MEMBRANE PROTEIN"/>
    <property type="match status" value="1"/>
</dbReference>
<dbReference type="PANTHER" id="PTHR33048">
    <property type="entry name" value="PTH11-LIKE INTEGRAL MEMBRANE PROTEIN (AFU_ORTHOLOGUE AFUA_5G11245)"/>
    <property type="match status" value="1"/>
</dbReference>
<keyword evidence="3 7" id="KW-1133">Transmembrane helix</keyword>
<feature type="region of interest" description="Disordered" evidence="6">
    <location>
        <begin position="349"/>
        <end position="387"/>
    </location>
</feature>
<comment type="similarity">
    <text evidence="5">Belongs to the SAT4 family.</text>
</comment>
<sequence>MQQSGAAMPPMRPYENEGPTILGTTLTVTIVAVLTTIARFYVRIRMIRNVGWDDYVMLLAMMLCVAGQCLVIPQVHYGAGKHVDYIKPEDFIAGLRLNLISQPVFLFAICFVKISVGFFLLRIAVGKFYKRLISGIMAFMSIYTVGCVLTVLLQCTDIRLMWDQRVKGTCWTVKTRQALGFLNIVLNILTDIAFSVGIPIPMLWGVQMNRRHKASLICILGLGTFATAAAFVKLSYLPAYGREGDLLWDSRNMTIWTVIECNVGIIAGNLPCLKPLFRSILVSTYGSGSRKTSQLRYHSSAYAPGSKQRSAARDYGQLSSNKALDGEYASYGAAGKAYMLTTIDAKTKQARETSGSSSGSSSPVAERGSTESITRLNNNKAQASGGLGDITVTTKVDVSESVHSQELYPEGRTFWRPEAKEMV</sequence>
<comment type="subcellular location">
    <subcellularLocation>
        <location evidence="1">Membrane</location>
        <topology evidence="1">Multi-pass membrane protein</topology>
    </subcellularLocation>
</comment>
<evidence type="ECO:0000259" key="8">
    <source>
        <dbReference type="Pfam" id="PF20684"/>
    </source>
</evidence>
<feature type="transmembrane region" description="Helical" evidence="7">
    <location>
        <begin position="54"/>
        <end position="75"/>
    </location>
</feature>
<gene>
    <name evidence="9" type="ORF">AA0117_g5221</name>
</gene>
<feature type="transmembrane region" description="Helical" evidence="7">
    <location>
        <begin position="181"/>
        <end position="204"/>
    </location>
</feature>
<feature type="domain" description="Rhodopsin" evidence="8">
    <location>
        <begin position="38"/>
        <end position="278"/>
    </location>
</feature>
<evidence type="ECO:0000256" key="6">
    <source>
        <dbReference type="SAM" id="MobiDB-lite"/>
    </source>
</evidence>
<evidence type="ECO:0000256" key="5">
    <source>
        <dbReference type="ARBA" id="ARBA00038359"/>
    </source>
</evidence>
<dbReference type="EMBL" id="PDXD01000010">
    <property type="protein sequence ID" value="RYN76836.1"/>
    <property type="molecule type" value="Genomic_DNA"/>
</dbReference>
<proteinExistence type="inferred from homology"/>
<evidence type="ECO:0000256" key="4">
    <source>
        <dbReference type="ARBA" id="ARBA00023136"/>
    </source>
</evidence>
<evidence type="ECO:0000313" key="9">
    <source>
        <dbReference type="EMBL" id="RYN76836.1"/>
    </source>
</evidence>
<feature type="compositionally biased region" description="Polar residues" evidence="6">
    <location>
        <begin position="370"/>
        <end position="382"/>
    </location>
</feature>
<protein>
    <recommendedName>
        <fullName evidence="8">Rhodopsin domain-containing protein</fullName>
    </recommendedName>
</protein>
<dbReference type="GO" id="GO:0016020">
    <property type="term" value="C:membrane"/>
    <property type="evidence" value="ECO:0007669"/>
    <property type="project" value="UniProtKB-SubCell"/>
</dbReference>
<evidence type="ECO:0000313" key="10">
    <source>
        <dbReference type="Proteomes" id="UP000291422"/>
    </source>
</evidence>